<gene>
    <name evidence="2" type="ORF">DX873_17725</name>
</gene>
<dbReference type="InterPro" id="IPR001478">
    <property type="entry name" value="PDZ"/>
</dbReference>
<comment type="caution">
    <text evidence="2">The sequence shown here is derived from an EMBL/GenBank/DDBJ whole genome shotgun (WGS) entry which is preliminary data.</text>
</comment>
<sequence>MRHLLLIRLLVIISIVGCTKSSKAQELKRKASLGIMMQPLTDSLATELKLEPGAGLYISEVVTGSTANNLGMKSGAVLQKINGKQMSSNRDVFEILADFRAEDDITLEYILDGTRVSKTGKGIARPKESYENAEVTYGTVSYEGNMLRSILYTPRNRSNTPVVYFLQGYTCGSIDLSFAPDHPYMKLIRSWVDAGFSVYRLEKPGVGESESQKNCFEINFNEELQAFQEGYKDLMAMEEIDTDNIFLFGHSMGGVIAPLLGEIKQPKGIMAYGTVGKKWYDYMVDLYTIQPKHFGISEAEIKENNKINLKFNDDMLVHKLSGAELAKKESYGQLFDLNELKTEQYIGRHITFWQGLADIDIPEVWTRTRTNVFIMHGEFDIQAINEEGPKRIVDLVNKNGSNAKFKVIENADHGFINFTSMQQNSETLGNGSYSSHARDNFNLEIGRESIKWMQGLLNG</sequence>
<dbReference type="PANTHER" id="PTHR43265">
    <property type="entry name" value="ESTERASE ESTD"/>
    <property type="match status" value="1"/>
</dbReference>
<feature type="domain" description="PDZ" evidence="1">
    <location>
        <begin position="15"/>
        <end position="96"/>
    </location>
</feature>
<evidence type="ECO:0000313" key="3">
    <source>
        <dbReference type="Proteomes" id="UP000261828"/>
    </source>
</evidence>
<dbReference type="PROSITE" id="PS50106">
    <property type="entry name" value="PDZ"/>
    <property type="match status" value="1"/>
</dbReference>
<proteinExistence type="predicted"/>
<dbReference type="Gene3D" id="2.30.42.10">
    <property type="match status" value="1"/>
</dbReference>
<dbReference type="Pfam" id="PF12146">
    <property type="entry name" value="Hydrolase_4"/>
    <property type="match status" value="1"/>
</dbReference>
<dbReference type="Gene3D" id="3.40.50.1820">
    <property type="entry name" value="alpha/beta hydrolase"/>
    <property type="match status" value="1"/>
</dbReference>
<evidence type="ECO:0000313" key="2">
    <source>
        <dbReference type="EMBL" id="RDY57738.1"/>
    </source>
</evidence>
<dbReference type="OrthoDB" id="9809549at2"/>
<protein>
    <submittedName>
        <fullName evidence="2">PDZ domain-containing protein</fullName>
    </submittedName>
</protein>
<dbReference type="InterPro" id="IPR053145">
    <property type="entry name" value="AB_hydrolase_Est10"/>
</dbReference>
<accession>A0A371JLC5</accession>
<dbReference type="InterPro" id="IPR022742">
    <property type="entry name" value="Hydrolase_4"/>
</dbReference>
<dbReference type="InterPro" id="IPR036034">
    <property type="entry name" value="PDZ_sf"/>
</dbReference>
<dbReference type="EMBL" id="QTJX01000007">
    <property type="protein sequence ID" value="RDY57738.1"/>
    <property type="molecule type" value="Genomic_DNA"/>
</dbReference>
<reference evidence="2 3" key="1">
    <citation type="submission" date="2018-08" db="EMBL/GenBank/DDBJ databases">
        <title>Muricauda nanhaiensis sp. nov., isolated from seawater of the South China Sea.</title>
        <authorList>
            <person name="Dang Y."/>
        </authorList>
    </citation>
    <scope>NUCLEOTIDE SEQUENCE [LARGE SCALE GENOMIC DNA]</scope>
    <source>
        <strain evidence="2 3">SM1704</strain>
    </source>
</reference>
<keyword evidence="3" id="KW-1185">Reference proteome</keyword>
<name>A0A371JLC5_9FLAO</name>
<dbReference type="SMART" id="SM00228">
    <property type="entry name" value="PDZ"/>
    <property type="match status" value="1"/>
</dbReference>
<dbReference type="AlphaFoldDB" id="A0A371JLC5"/>
<dbReference type="InterPro" id="IPR029058">
    <property type="entry name" value="AB_hydrolase_fold"/>
</dbReference>
<dbReference type="RefSeq" id="WP_116185837.1">
    <property type="nucleotide sequence ID" value="NZ_QTJX01000007.1"/>
</dbReference>
<dbReference type="Proteomes" id="UP000261828">
    <property type="component" value="Unassembled WGS sequence"/>
</dbReference>
<organism evidence="2 3">
    <name type="scientific">Flagellimonas nanhaiensis</name>
    <dbReference type="NCBI Taxonomy" id="2292706"/>
    <lineage>
        <taxon>Bacteria</taxon>
        <taxon>Pseudomonadati</taxon>
        <taxon>Bacteroidota</taxon>
        <taxon>Flavobacteriia</taxon>
        <taxon>Flavobacteriales</taxon>
        <taxon>Flavobacteriaceae</taxon>
        <taxon>Flagellimonas</taxon>
    </lineage>
</organism>
<dbReference type="PANTHER" id="PTHR43265:SF1">
    <property type="entry name" value="ESTERASE ESTD"/>
    <property type="match status" value="1"/>
</dbReference>
<dbReference type="GO" id="GO:0052689">
    <property type="term" value="F:carboxylic ester hydrolase activity"/>
    <property type="evidence" value="ECO:0007669"/>
    <property type="project" value="TreeGrafter"/>
</dbReference>
<dbReference type="SUPFAM" id="SSF53474">
    <property type="entry name" value="alpha/beta-Hydrolases"/>
    <property type="match status" value="1"/>
</dbReference>
<dbReference type="SUPFAM" id="SSF50156">
    <property type="entry name" value="PDZ domain-like"/>
    <property type="match status" value="1"/>
</dbReference>
<evidence type="ECO:0000259" key="1">
    <source>
        <dbReference type="PROSITE" id="PS50106"/>
    </source>
</evidence>